<dbReference type="AlphaFoldDB" id="U2EAF8"/>
<dbReference type="Gene3D" id="3.30.70.100">
    <property type="match status" value="1"/>
</dbReference>
<dbReference type="InterPro" id="IPR036163">
    <property type="entry name" value="HMA_dom_sf"/>
</dbReference>
<dbReference type="RefSeq" id="WP_008827311.1">
    <property type="nucleotide sequence ID" value="NZ_AFNU02000006.1"/>
</dbReference>
<protein>
    <submittedName>
        <fullName evidence="2">Heavy-metal-associated domain protein</fullName>
    </submittedName>
</protein>
<dbReference type="Proteomes" id="UP000005707">
    <property type="component" value="Unassembled WGS sequence"/>
</dbReference>
<proteinExistence type="predicted"/>
<evidence type="ECO:0000313" key="2">
    <source>
        <dbReference type="EMBL" id="ERJ12083.1"/>
    </source>
</evidence>
<dbReference type="EMBL" id="AFNU02000006">
    <property type="protein sequence ID" value="ERJ12083.1"/>
    <property type="molecule type" value="Genomic_DNA"/>
</dbReference>
<dbReference type="Pfam" id="PF00403">
    <property type="entry name" value="HMA"/>
    <property type="match status" value="1"/>
</dbReference>
<dbReference type="InParanoid" id="U2EAF8"/>
<reference evidence="2 3" key="2">
    <citation type="journal article" date="2013" name="PLoS ONE">
        <title>INDIGO - INtegrated Data Warehouse of MIcrobial GenOmes with Examples from the Red Sea Extremophiles.</title>
        <authorList>
            <person name="Alam I."/>
            <person name="Antunes A."/>
            <person name="Kamau A.A."/>
            <person name="Ba Alawi W."/>
            <person name="Kalkatawi M."/>
            <person name="Stingl U."/>
            <person name="Bajic V.B."/>
        </authorList>
    </citation>
    <scope>NUCLEOTIDE SEQUENCE [LARGE SCALE GENOMIC DNA]</scope>
    <source>
        <strain evidence="2 3">SSD-17B</strain>
    </source>
</reference>
<accession>U2EAF8</accession>
<name>U2EAF8_9MOLU</name>
<sequence length="90" mass="10663">MKKFELTMMCVSCKWKITDELKKHGYMNFDIDMDESVLIVEEDVNASKIVKIITNFGYKIEEIDTDFPDFDNMTEEELMILEEQLRNGEL</sequence>
<organism evidence="2 3">
    <name type="scientific">Haloplasma contractile SSD-17B</name>
    <dbReference type="NCBI Taxonomy" id="1033810"/>
    <lineage>
        <taxon>Bacteria</taxon>
        <taxon>Bacillati</taxon>
        <taxon>Mycoplasmatota</taxon>
        <taxon>Mollicutes</taxon>
        <taxon>Haloplasmatales</taxon>
        <taxon>Haloplasmataceae</taxon>
        <taxon>Haloplasma</taxon>
    </lineage>
</organism>
<dbReference type="STRING" id="1033810.HLPCO_001997"/>
<reference evidence="2 3" key="1">
    <citation type="journal article" date="2011" name="J. Bacteriol.">
        <title>Genome sequence of Haloplasma contractile, an unusual contractile bacterium from a deep-sea anoxic brine lake.</title>
        <authorList>
            <person name="Antunes A."/>
            <person name="Alam I."/>
            <person name="El Dorry H."/>
            <person name="Siam R."/>
            <person name="Robertson A."/>
            <person name="Bajic V.B."/>
            <person name="Stingl U."/>
        </authorList>
    </citation>
    <scope>NUCLEOTIDE SEQUENCE [LARGE SCALE GENOMIC DNA]</scope>
    <source>
        <strain evidence="2 3">SSD-17B</strain>
    </source>
</reference>
<dbReference type="SUPFAM" id="SSF55008">
    <property type="entry name" value="HMA, heavy metal-associated domain"/>
    <property type="match status" value="1"/>
</dbReference>
<evidence type="ECO:0000313" key="3">
    <source>
        <dbReference type="Proteomes" id="UP000005707"/>
    </source>
</evidence>
<evidence type="ECO:0000259" key="1">
    <source>
        <dbReference type="Pfam" id="PF00403"/>
    </source>
</evidence>
<gene>
    <name evidence="2" type="ORF">HLPCO_001997</name>
</gene>
<dbReference type="GO" id="GO:0046872">
    <property type="term" value="F:metal ion binding"/>
    <property type="evidence" value="ECO:0007669"/>
    <property type="project" value="InterPro"/>
</dbReference>
<feature type="domain" description="HMA" evidence="1">
    <location>
        <begin position="8"/>
        <end position="59"/>
    </location>
</feature>
<comment type="caution">
    <text evidence="2">The sequence shown here is derived from an EMBL/GenBank/DDBJ whole genome shotgun (WGS) entry which is preliminary data.</text>
</comment>
<keyword evidence="3" id="KW-1185">Reference proteome</keyword>
<dbReference type="InterPro" id="IPR006121">
    <property type="entry name" value="HMA_dom"/>
</dbReference>